<dbReference type="InterPro" id="IPR029028">
    <property type="entry name" value="Alpha/beta_knot_MTases"/>
</dbReference>
<dbReference type="GO" id="GO:0003723">
    <property type="term" value="F:RNA binding"/>
    <property type="evidence" value="ECO:0007669"/>
    <property type="project" value="InterPro"/>
</dbReference>
<dbReference type="Gene3D" id="3.40.1280.10">
    <property type="match status" value="1"/>
</dbReference>
<evidence type="ECO:0000313" key="5">
    <source>
        <dbReference type="EMBL" id="MYG38058.1"/>
    </source>
</evidence>
<dbReference type="GO" id="GO:0032259">
    <property type="term" value="P:methylation"/>
    <property type="evidence" value="ECO:0007669"/>
    <property type="project" value="UniProtKB-KW"/>
</dbReference>
<dbReference type="EMBL" id="VYDO01000116">
    <property type="protein sequence ID" value="MYG38058.1"/>
    <property type="molecule type" value="Genomic_DNA"/>
</dbReference>
<dbReference type="InterPro" id="IPR013123">
    <property type="entry name" value="SpoU_subst-bd"/>
</dbReference>
<evidence type="ECO:0000256" key="3">
    <source>
        <dbReference type="ARBA" id="ARBA00022679"/>
    </source>
</evidence>
<dbReference type="InterPro" id="IPR001537">
    <property type="entry name" value="SpoU_MeTrfase"/>
</dbReference>
<evidence type="ECO:0000256" key="2">
    <source>
        <dbReference type="ARBA" id="ARBA00022603"/>
    </source>
</evidence>
<dbReference type="SUPFAM" id="SSF55315">
    <property type="entry name" value="L30e-like"/>
    <property type="match status" value="1"/>
</dbReference>
<name>A0A6B1F6T6_9SYNE</name>
<keyword evidence="2 5" id="KW-0489">Methyltransferase</keyword>
<dbReference type="SUPFAM" id="SSF75217">
    <property type="entry name" value="alpha/beta knot"/>
    <property type="match status" value="1"/>
</dbReference>
<dbReference type="GO" id="GO:0008173">
    <property type="term" value="F:RNA methyltransferase activity"/>
    <property type="evidence" value="ECO:0007669"/>
    <property type="project" value="InterPro"/>
</dbReference>
<comment type="similarity">
    <text evidence="1">Belongs to the class IV-like SAM-binding methyltransferase superfamily. RNA methyltransferase TrmH family.</text>
</comment>
<evidence type="ECO:0000259" key="4">
    <source>
        <dbReference type="SMART" id="SM00967"/>
    </source>
</evidence>
<dbReference type="NCBIfam" id="TIGR00186">
    <property type="entry name" value="rRNA_methyl_3"/>
    <property type="match status" value="1"/>
</dbReference>
<evidence type="ECO:0000256" key="1">
    <source>
        <dbReference type="ARBA" id="ARBA00007228"/>
    </source>
</evidence>
<proteinExistence type="inferred from homology"/>
<dbReference type="Pfam" id="PF00588">
    <property type="entry name" value="SpoU_methylase"/>
    <property type="match status" value="1"/>
</dbReference>
<dbReference type="InterPro" id="IPR004441">
    <property type="entry name" value="rRNA_MeTrfase_TrmH"/>
</dbReference>
<accession>A0A6B1F6T6</accession>
<organism evidence="5">
    <name type="scientific">Synechococcus sp. SB0676_bin_10</name>
    <dbReference type="NCBI Taxonomy" id="2604869"/>
    <lineage>
        <taxon>Bacteria</taxon>
        <taxon>Bacillati</taxon>
        <taxon>Cyanobacteriota</taxon>
        <taxon>Cyanophyceae</taxon>
        <taxon>Synechococcales</taxon>
        <taxon>Synechococcaceae</taxon>
        <taxon>Synechococcus</taxon>
    </lineage>
</organism>
<dbReference type="GO" id="GO:0005829">
    <property type="term" value="C:cytosol"/>
    <property type="evidence" value="ECO:0007669"/>
    <property type="project" value="TreeGrafter"/>
</dbReference>
<dbReference type="Pfam" id="PF08032">
    <property type="entry name" value="SpoU_sub_bind"/>
    <property type="match status" value="1"/>
</dbReference>
<dbReference type="InterPro" id="IPR029026">
    <property type="entry name" value="tRNA_m1G_MTases_N"/>
</dbReference>
<dbReference type="AlphaFoldDB" id="A0A6B1F6T6"/>
<dbReference type="GO" id="GO:0006396">
    <property type="term" value="P:RNA processing"/>
    <property type="evidence" value="ECO:0007669"/>
    <property type="project" value="InterPro"/>
</dbReference>
<feature type="domain" description="RNA 2-O ribose methyltransferase substrate binding" evidence="4">
    <location>
        <begin position="10"/>
        <end position="86"/>
    </location>
</feature>
<dbReference type="CDD" id="cd18103">
    <property type="entry name" value="SpoU-like_RlmB"/>
    <property type="match status" value="1"/>
</dbReference>
<feature type="non-terminal residue" evidence="5">
    <location>
        <position position="255"/>
    </location>
</feature>
<dbReference type="Gene3D" id="3.30.1330.30">
    <property type="match status" value="1"/>
</dbReference>
<sequence>METTPPPGDLVWGRHAAEAVLHSERPVHRVWCTGELRFSTRFMEVLREAKASGVVVEEVSWARLAQLCGGAVHQGIVLQTAAASSVTLKDLLGRCDQSREPPLLVAVDGITDPHNLGAIARSAEAFGGHGLVAPQRRNAGLTGSVAKVAAGALEHLPVARVVNLNRSLEQLKDAGYTIVGLAGEGGQCVVEIPAGEPLVVVVGSEGTGLSHLTRQYCHQVVRIPLRGRTPHLNAAVACGVVLYEIARQRWLGELH</sequence>
<comment type="caution">
    <text evidence="5">The sequence shown here is derived from an EMBL/GenBank/DDBJ whole genome shotgun (WGS) entry which is preliminary data.</text>
</comment>
<dbReference type="SMART" id="SM00967">
    <property type="entry name" value="SpoU_sub_bind"/>
    <property type="match status" value="1"/>
</dbReference>
<reference evidence="5" key="1">
    <citation type="submission" date="2019-09" db="EMBL/GenBank/DDBJ databases">
        <title>Characterisation of the sponge microbiome using genome-centric metagenomics.</title>
        <authorList>
            <person name="Engelberts J.P."/>
            <person name="Robbins S.J."/>
            <person name="De Goeij J.M."/>
            <person name="Aranda M."/>
            <person name="Bell S.C."/>
            <person name="Webster N.S."/>
        </authorList>
    </citation>
    <scope>NUCLEOTIDE SEQUENCE</scope>
    <source>
        <strain evidence="5">SB0676_bin_10</strain>
    </source>
</reference>
<dbReference type="InterPro" id="IPR029064">
    <property type="entry name" value="Ribosomal_eL30-like_sf"/>
</dbReference>
<dbReference type="PANTHER" id="PTHR46429">
    <property type="entry name" value="23S RRNA (GUANOSINE-2'-O-)-METHYLTRANSFERASE RLMB"/>
    <property type="match status" value="1"/>
</dbReference>
<keyword evidence="3 5" id="KW-0808">Transferase</keyword>
<gene>
    <name evidence="5" type="primary">rlmB</name>
    <name evidence="5" type="ORF">F4162_03435</name>
</gene>
<protein>
    <submittedName>
        <fullName evidence="5">23S rRNA (Guanosine(2251)-2'-O)-methyltransferase RlmB</fullName>
    </submittedName>
</protein>
<dbReference type="PANTHER" id="PTHR46429:SF1">
    <property type="entry name" value="23S RRNA (GUANOSINE-2'-O-)-METHYLTRANSFERASE RLMB"/>
    <property type="match status" value="1"/>
</dbReference>